<evidence type="ECO:0000313" key="2">
    <source>
        <dbReference type="EMBL" id="KAG0254876.1"/>
    </source>
</evidence>
<evidence type="ECO:0000313" key="3">
    <source>
        <dbReference type="Proteomes" id="UP000807716"/>
    </source>
</evidence>
<reference evidence="2" key="1">
    <citation type="journal article" date="2020" name="Fungal Divers.">
        <title>Resolving the Mortierellaceae phylogeny through synthesis of multi-gene phylogenetics and phylogenomics.</title>
        <authorList>
            <person name="Vandepol N."/>
            <person name="Liber J."/>
            <person name="Desiro A."/>
            <person name="Na H."/>
            <person name="Kennedy M."/>
            <person name="Barry K."/>
            <person name="Grigoriev I.V."/>
            <person name="Miller A.N."/>
            <person name="O'Donnell K."/>
            <person name="Stajich J.E."/>
            <person name="Bonito G."/>
        </authorList>
    </citation>
    <scope>NUCLEOTIDE SEQUENCE</scope>
    <source>
        <strain evidence="2">BC1065</strain>
    </source>
</reference>
<feature type="region of interest" description="Disordered" evidence="1">
    <location>
        <begin position="400"/>
        <end position="424"/>
    </location>
</feature>
<dbReference type="SUPFAM" id="SSF52047">
    <property type="entry name" value="RNI-like"/>
    <property type="match status" value="1"/>
</dbReference>
<dbReference type="InterPro" id="IPR032675">
    <property type="entry name" value="LRR_dom_sf"/>
</dbReference>
<dbReference type="EMBL" id="JAAAJB010000491">
    <property type="protein sequence ID" value="KAG0254876.1"/>
    <property type="molecule type" value="Genomic_DNA"/>
</dbReference>
<comment type="caution">
    <text evidence="2">The sequence shown here is derived from an EMBL/GenBank/DDBJ whole genome shotgun (WGS) entry which is preliminary data.</text>
</comment>
<gene>
    <name evidence="2" type="ORF">DFQ27_006578</name>
</gene>
<feature type="compositionally biased region" description="Acidic residues" evidence="1">
    <location>
        <begin position="402"/>
        <end position="421"/>
    </location>
</feature>
<dbReference type="OrthoDB" id="2403435at2759"/>
<sequence length="705" mass="79626">MLHVNSDVLFLIIDNVDDGGALFSLLTVSKHVFQRACWALYRDPGFILRQKGYESRKTSTVAFVRLMLAISPAGDSSTSMLRLAFDVSRADGPPMLDYLSLIRVVRWKDVLTKCFAHVPRDLKDLVEWNCLVDGVPDDFPSLGVDCLTRAICLHQLGNIVELEIQPAGIVEYLHRAPQARCLRRIFIVQSHQQRAVYLLAICLVKAIQYHHGRDQIYDCQVTQHYTTYHSDSRYELHSKLELLLPPPGSLKNLPKVLEAPEALPKVLEAPISVADRTLAKLETLIVHARGKYEWGRICSQYPSVPSGRILQRFRSLTKLSVEIAQGLIEEADLFEWAAQEARDRVANKQVPPMMRVGNLTLHIKALDLCGARRVVKDALVGFRRSLIFLRVHFEPQRQALGDNDDEDCSDDESDSGGEDDPSAPRCLVQDKALTLPQLKHIFFLSNNPRLFDARLLQISHNLTDLTIRLGGPKSASFQSQSWPPLHFTKLASLTLADAAVRSFDPESFANMPSLKDLSVSEASKDSSQEVAPWMERWTWDWHMPSLTHLYVRCAKGQWFSLGVLRGCPKLAHLLLETTRKYSLDVSSILQKSQDSFKAVESFQLLGHCEVTFGNVQHLLQHSLPCVKKLELAAADVHTAARVVASTCGHPTLKHVLFPKLVLTPGQLEEMRLVQNRGDSKRDLKKENEFIEYFFNFVSYRLSTTQ</sequence>
<dbReference type="AlphaFoldDB" id="A0A9P6PVF7"/>
<name>A0A9P6PVF7_9FUNG</name>
<organism evidence="2 3">
    <name type="scientific">Actinomortierella ambigua</name>
    <dbReference type="NCBI Taxonomy" id="1343610"/>
    <lineage>
        <taxon>Eukaryota</taxon>
        <taxon>Fungi</taxon>
        <taxon>Fungi incertae sedis</taxon>
        <taxon>Mucoromycota</taxon>
        <taxon>Mortierellomycotina</taxon>
        <taxon>Mortierellomycetes</taxon>
        <taxon>Mortierellales</taxon>
        <taxon>Mortierellaceae</taxon>
        <taxon>Actinomortierella</taxon>
    </lineage>
</organism>
<accession>A0A9P6PVF7</accession>
<keyword evidence="3" id="KW-1185">Reference proteome</keyword>
<protein>
    <submittedName>
        <fullName evidence="2">Uncharacterized protein</fullName>
    </submittedName>
</protein>
<proteinExistence type="predicted"/>
<dbReference type="Proteomes" id="UP000807716">
    <property type="component" value="Unassembled WGS sequence"/>
</dbReference>
<dbReference type="Gene3D" id="3.80.10.10">
    <property type="entry name" value="Ribonuclease Inhibitor"/>
    <property type="match status" value="1"/>
</dbReference>
<evidence type="ECO:0000256" key="1">
    <source>
        <dbReference type="SAM" id="MobiDB-lite"/>
    </source>
</evidence>